<feature type="domain" description="BHLH" evidence="3">
    <location>
        <begin position="221"/>
        <end position="285"/>
    </location>
</feature>
<gene>
    <name evidence="4" type="ORF">EDB81DRAFT_143696</name>
</gene>
<feature type="compositionally biased region" description="Acidic residues" evidence="2">
    <location>
        <begin position="157"/>
        <end position="167"/>
    </location>
</feature>
<dbReference type="PROSITE" id="PS50888">
    <property type="entry name" value="BHLH"/>
    <property type="match status" value="1"/>
</dbReference>
<evidence type="ECO:0000313" key="4">
    <source>
        <dbReference type="EMBL" id="KAH7127511.1"/>
    </source>
</evidence>
<reference evidence="4" key="1">
    <citation type="journal article" date="2021" name="Nat. Commun.">
        <title>Genetic determinants of endophytism in the Arabidopsis root mycobiome.</title>
        <authorList>
            <person name="Mesny F."/>
            <person name="Miyauchi S."/>
            <person name="Thiergart T."/>
            <person name="Pickel B."/>
            <person name="Atanasova L."/>
            <person name="Karlsson M."/>
            <person name="Huettel B."/>
            <person name="Barry K.W."/>
            <person name="Haridas S."/>
            <person name="Chen C."/>
            <person name="Bauer D."/>
            <person name="Andreopoulos W."/>
            <person name="Pangilinan J."/>
            <person name="LaButti K."/>
            <person name="Riley R."/>
            <person name="Lipzen A."/>
            <person name="Clum A."/>
            <person name="Drula E."/>
            <person name="Henrissat B."/>
            <person name="Kohler A."/>
            <person name="Grigoriev I.V."/>
            <person name="Martin F.M."/>
            <person name="Hacquard S."/>
        </authorList>
    </citation>
    <scope>NUCLEOTIDE SEQUENCE</scope>
    <source>
        <strain evidence="4">MPI-CAGE-AT-0147</strain>
    </source>
</reference>
<keyword evidence="1" id="KW-0175">Coiled coil</keyword>
<dbReference type="SMART" id="SM00353">
    <property type="entry name" value="HLH"/>
    <property type="match status" value="1"/>
</dbReference>
<keyword evidence="5" id="KW-1185">Reference proteome</keyword>
<name>A0A9P9E010_9HYPO</name>
<protein>
    <recommendedName>
        <fullName evidence="3">BHLH domain-containing protein</fullName>
    </recommendedName>
</protein>
<evidence type="ECO:0000256" key="1">
    <source>
        <dbReference type="SAM" id="Coils"/>
    </source>
</evidence>
<dbReference type="EMBL" id="JAGMUV010000019">
    <property type="protein sequence ID" value="KAH7127511.1"/>
    <property type="molecule type" value="Genomic_DNA"/>
</dbReference>
<dbReference type="InterPro" id="IPR052099">
    <property type="entry name" value="Regulatory_TF_Diverse"/>
</dbReference>
<feature type="coiled-coil region" evidence="1">
    <location>
        <begin position="275"/>
        <end position="302"/>
    </location>
</feature>
<accession>A0A9P9E010</accession>
<evidence type="ECO:0000313" key="5">
    <source>
        <dbReference type="Proteomes" id="UP000738349"/>
    </source>
</evidence>
<dbReference type="InterPro" id="IPR011598">
    <property type="entry name" value="bHLH_dom"/>
</dbReference>
<dbReference type="OrthoDB" id="3542681at2759"/>
<sequence length="308" mass="33367">MMHSTYLEAAGEGGPTSEAGDVQVHGDYPWISSLDTAAMPYPGLDMSPYAAASPTPLHSPETPVLDQPLFASPMGDLAYIDRPYGDFFPAGYPIGGGPQGMFPFQMGHPDRYDITSAPAAAALYGTLGAWPAQSPTSFLPTPPTAVDELSQDSAPSDNDEAGSDDNDGTASSDEAPKRKRSAPPSKPKKRPRTQLRTASRAPKKRPNILPQRPSETVEDVKARAAHNQVEQQYRKRLNLHFERLLSVLPAPGSSVVGGGRRDGIGDRRVSKAEVLDLATERIQVLEREMGRLQRERRELRVRLGGCVM</sequence>
<organism evidence="4 5">
    <name type="scientific">Dactylonectria macrodidyma</name>
    <dbReference type="NCBI Taxonomy" id="307937"/>
    <lineage>
        <taxon>Eukaryota</taxon>
        <taxon>Fungi</taxon>
        <taxon>Dikarya</taxon>
        <taxon>Ascomycota</taxon>
        <taxon>Pezizomycotina</taxon>
        <taxon>Sordariomycetes</taxon>
        <taxon>Hypocreomycetidae</taxon>
        <taxon>Hypocreales</taxon>
        <taxon>Nectriaceae</taxon>
        <taxon>Dactylonectria</taxon>
    </lineage>
</organism>
<dbReference type="Gene3D" id="4.10.280.10">
    <property type="entry name" value="Helix-loop-helix DNA-binding domain"/>
    <property type="match status" value="1"/>
</dbReference>
<evidence type="ECO:0000256" key="2">
    <source>
        <dbReference type="SAM" id="MobiDB-lite"/>
    </source>
</evidence>
<dbReference type="GO" id="GO:0046983">
    <property type="term" value="F:protein dimerization activity"/>
    <property type="evidence" value="ECO:0007669"/>
    <property type="project" value="InterPro"/>
</dbReference>
<dbReference type="Pfam" id="PF00010">
    <property type="entry name" value="HLH"/>
    <property type="match status" value="1"/>
</dbReference>
<proteinExistence type="predicted"/>
<dbReference type="Proteomes" id="UP000738349">
    <property type="component" value="Unassembled WGS sequence"/>
</dbReference>
<feature type="compositionally biased region" description="Basic residues" evidence="2">
    <location>
        <begin position="177"/>
        <end position="193"/>
    </location>
</feature>
<dbReference type="PANTHER" id="PTHR47336:SF2">
    <property type="entry name" value="TRANSCRIPTION FACTOR HMS1-RELATED"/>
    <property type="match status" value="1"/>
</dbReference>
<feature type="region of interest" description="Disordered" evidence="2">
    <location>
        <begin position="1"/>
        <end position="22"/>
    </location>
</feature>
<dbReference type="AlphaFoldDB" id="A0A9P9E010"/>
<dbReference type="InterPro" id="IPR036638">
    <property type="entry name" value="HLH_DNA-bd_sf"/>
</dbReference>
<evidence type="ECO:0000259" key="3">
    <source>
        <dbReference type="PROSITE" id="PS50888"/>
    </source>
</evidence>
<feature type="region of interest" description="Disordered" evidence="2">
    <location>
        <begin position="134"/>
        <end position="219"/>
    </location>
</feature>
<dbReference type="PANTHER" id="PTHR47336">
    <property type="entry name" value="TRANSCRIPTION FACTOR HMS1-RELATED"/>
    <property type="match status" value="1"/>
</dbReference>
<comment type="caution">
    <text evidence="4">The sequence shown here is derived from an EMBL/GenBank/DDBJ whole genome shotgun (WGS) entry which is preliminary data.</text>
</comment>
<dbReference type="SUPFAM" id="SSF47459">
    <property type="entry name" value="HLH, helix-loop-helix DNA-binding domain"/>
    <property type="match status" value="1"/>
</dbReference>